<sequence length="304" mass="32177">MWNTGCLQRVAGALAVTVAVTVALALTLGLLPAAPARAQQADGLRVDVALALAVDVSRSMSPEELEIQRQGYAAAIASPQVIQAIQYGAYGRIAITFFEWAGTAHIREIVGWTVIGSAADAEAVAAKLLENRGASASRTSISGAILHGTELLKSAPYAADRLVIDISGDGPNNEGIMVTLARDAAVESGVAINGLPLMTTGGFYSGFSIDDLDAYYRNCVIGGPASFVIPVNDWKQFPEAVRRKLVLEIGGLTPDQQPSAPLNAPLTAPVIKAQFSPRANSAAYDCLIGEKIWEQRRQRFYLDP</sequence>
<dbReference type="SUPFAM" id="SSF53300">
    <property type="entry name" value="vWA-like"/>
    <property type="match status" value="1"/>
</dbReference>
<reference evidence="1 2" key="2">
    <citation type="journal article" date="2021" name="Int. J. Syst. Evol. Microbiol.">
        <title>Roseibium litorale sp. nov., isolated from a tidal flat sediment and proposal for the reclassification of Labrenzia polysiphoniae as Roseibium polysiphoniae comb. nov.</title>
        <authorList>
            <person name="Liu Y."/>
            <person name="Pei T."/>
            <person name="Du J."/>
            <person name="Chao M."/>
            <person name="Deng M.R."/>
            <person name="Zhu H."/>
        </authorList>
    </citation>
    <scope>NUCLEOTIDE SEQUENCE [LARGE SCALE GENOMIC DNA]</scope>
    <source>
        <strain evidence="1 2">4C16A</strain>
    </source>
</reference>
<evidence type="ECO:0000313" key="1">
    <source>
        <dbReference type="EMBL" id="MBD8890010.1"/>
    </source>
</evidence>
<accession>A0ABR9CGJ6</accession>
<name>A0ABR9CGJ6_9HYPH</name>
<keyword evidence="2" id="KW-1185">Reference proteome</keyword>
<proteinExistence type="predicted"/>
<reference evidence="2" key="1">
    <citation type="submission" date="2020-09" db="EMBL/GenBank/DDBJ databases">
        <title>The genome sequence of strain Labrenzia suaedae 4C16A.</title>
        <authorList>
            <person name="Liu Y."/>
        </authorList>
    </citation>
    <scope>NUCLEOTIDE SEQUENCE [LARGE SCALE GENOMIC DNA]</scope>
    <source>
        <strain evidence="2">4C16A</strain>
    </source>
</reference>
<dbReference type="Pfam" id="PF06707">
    <property type="entry name" value="DUF1194"/>
    <property type="match status" value="1"/>
</dbReference>
<protein>
    <submittedName>
        <fullName evidence="1">DUF1194 domain-containing protein</fullName>
    </submittedName>
</protein>
<evidence type="ECO:0000313" key="2">
    <source>
        <dbReference type="Proteomes" id="UP000632063"/>
    </source>
</evidence>
<dbReference type="InterPro" id="IPR036465">
    <property type="entry name" value="vWFA_dom_sf"/>
</dbReference>
<dbReference type="InterPro" id="IPR010607">
    <property type="entry name" value="DUF1194"/>
</dbReference>
<gene>
    <name evidence="1" type="ORF">IG616_00495</name>
</gene>
<dbReference type="Proteomes" id="UP000632063">
    <property type="component" value="Unassembled WGS sequence"/>
</dbReference>
<dbReference type="EMBL" id="JACYXI010000001">
    <property type="protein sequence ID" value="MBD8890010.1"/>
    <property type="molecule type" value="Genomic_DNA"/>
</dbReference>
<comment type="caution">
    <text evidence="1">The sequence shown here is derived from an EMBL/GenBank/DDBJ whole genome shotgun (WGS) entry which is preliminary data.</text>
</comment>
<dbReference type="Gene3D" id="3.40.50.410">
    <property type="entry name" value="von Willebrand factor, type A domain"/>
    <property type="match status" value="1"/>
</dbReference>
<organism evidence="1 2">
    <name type="scientific">Roseibium litorale</name>
    <dbReference type="NCBI Taxonomy" id="2803841"/>
    <lineage>
        <taxon>Bacteria</taxon>
        <taxon>Pseudomonadati</taxon>
        <taxon>Pseudomonadota</taxon>
        <taxon>Alphaproteobacteria</taxon>
        <taxon>Hyphomicrobiales</taxon>
        <taxon>Stappiaceae</taxon>
        <taxon>Roseibium</taxon>
    </lineage>
</organism>